<evidence type="ECO:0000313" key="2">
    <source>
        <dbReference type="Proteomes" id="UP000443014"/>
    </source>
</evidence>
<name>A0ABD6HVJ6_SERMA</name>
<dbReference type="Proteomes" id="UP000443014">
    <property type="component" value="Unassembled WGS sequence"/>
</dbReference>
<accession>A0ABD6HVJ6</accession>
<comment type="caution">
    <text evidence="1">The sequence shown here is derived from an EMBL/GenBank/DDBJ whole genome shotgun (WGS) entry which is preliminary data.</text>
</comment>
<sequence length="539" mass="58183">MAGLSQKLKAVISFGGNIDSSWGRSTDGLKKGLIAVEKQSEKLGKQQKALALEMKKAKLAGKDISGLKRDYASVTREIKKADAAQDAFNQKLLRKERLRRFGAGAKTAAGRTLKAGIGMTLGGGALAAAAGAILSPVNMNARTAEAVGKAKTYGVGIETYNAWDSFGKQMGLNGENFGDLLEELKNKAGEYKATGEQSSLNDAFKMLKFGAGDFAGLTNEQQFEKIMERALTHKDEQEAASAVDMLMGGEANKILTYMRLTGKSYKEMMDQQKRYNLVTKEGADGAIRGNIAFSNLRSVWGSAVEEIAGKLGGSLAPKVTQLADELSAWFKNGGIEIISTTIRNKWIPNLVEFANGIMTVTKLFLAIARKLAWLLPDEQSDKKAIVRSLGKGDIEGARDFAQTRGQSAWLESILKDPEKQKALQGIYRDTQYSLSSERFMSPGAYWDKADDRMLAAIGETDKGDDPLDGAFAFLSSLTNQGAAGDKPAMTDNRRQEVNMTVIAQPGQDAQAVADSAVSSLKSMDVFNGNNAMYDPAEAW</sequence>
<evidence type="ECO:0000313" key="1">
    <source>
        <dbReference type="EMBL" id="MVF06603.1"/>
    </source>
</evidence>
<protein>
    <recommendedName>
        <fullName evidence="3">Phage tail tape measure protein</fullName>
    </recommendedName>
</protein>
<dbReference type="RefSeq" id="WP_156866587.1">
    <property type="nucleotide sequence ID" value="NZ_JAOEGE010000002.1"/>
</dbReference>
<gene>
    <name evidence="1" type="ORF">GMA22_25550</name>
</gene>
<dbReference type="AlphaFoldDB" id="A0ABD6HVJ6"/>
<proteinExistence type="predicted"/>
<dbReference type="EMBL" id="WNKC01000012">
    <property type="protein sequence ID" value="MVF06603.1"/>
    <property type="molecule type" value="Genomic_DNA"/>
</dbReference>
<reference evidence="1 2" key="1">
    <citation type="submission" date="2019-11" db="EMBL/GenBank/DDBJ databases">
        <title>Whole genome sequence of a plant growth promoting strain Serratia marcescens BTL07 isolated from the rhizoplane of Chili (Capsicum annuum).</title>
        <authorList>
            <person name="Dutta S."/>
            <person name="Khatun A."/>
            <person name="Gupta D.R."/>
            <person name="Surovy M.Z."/>
            <person name="Rahman M.M."/>
            <person name="Mahmud N.U."/>
            <person name="Emes R."/>
            <person name="Warry A."/>
            <person name="West H."/>
            <person name="Clarke M.L."/>
            <person name="Islam M.T."/>
        </authorList>
    </citation>
    <scope>NUCLEOTIDE SEQUENCE [LARGE SCALE GENOMIC DNA]</scope>
    <source>
        <strain evidence="1 2">BTL07</strain>
    </source>
</reference>
<organism evidence="1 2">
    <name type="scientific">Serratia marcescens</name>
    <dbReference type="NCBI Taxonomy" id="615"/>
    <lineage>
        <taxon>Bacteria</taxon>
        <taxon>Pseudomonadati</taxon>
        <taxon>Pseudomonadota</taxon>
        <taxon>Gammaproteobacteria</taxon>
        <taxon>Enterobacterales</taxon>
        <taxon>Yersiniaceae</taxon>
        <taxon>Serratia</taxon>
    </lineage>
</organism>
<evidence type="ECO:0008006" key="3">
    <source>
        <dbReference type="Google" id="ProtNLM"/>
    </source>
</evidence>